<keyword evidence="6" id="KW-1185">Reference proteome</keyword>
<evidence type="ECO:0000256" key="1">
    <source>
        <dbReference type="SAM" id="MobiDB-lite"/>
    </source>
</evidence>
<protein>
    <submittedName>
        <fullName evidence="5">Transporter</fullName>
    </submittedName>
</protein>
<dbReference type="AlphaFoldDB" id="A0A2Z6DVA7"/>
<dbReference type="RefSeq" id="WP_119334215.1">
    <property type="nucleotide sequence ID" value="NZ_AP018558.1"/>
</dbReference>
<dbReference type="SUPFAM" id="SSF54427">
    <property type="entry name" value="NTF2-like"/>
    <property type="match status" value="1"/>
</dbReference>
<dbReference type="EMBL" id="AP018558">
    <property type="protein sequence ID" value="BBD76362.1"/>
    <property type="molecule type" value="Genomic_DNA"/>
</dbReference>
<keyword evidence="2" id="KW-0812">Transmembrane</keyword>
<feature type="signal peptide" evidence="3">
    <location>
        <begin position="1"/>
        <end position="19"/>
    </location>
</feature>
<evidence type="ECO:0000256" key="2">
    <source>
        <dbReference type="SAM" id="Phobius"/>
    </source>
</evidence>
<dbReference type="KEGG" id="htl:HPTL_0092"/>
<feature type="compositionally biased region" description="Low complexity" evidence="1">
    <location>
        <begin position="160"/>
        <end position="173"/>
    </location>
</feature>
<dbReference type="InterPro" id="IPR007379">
    <property type="entry name" value="Tim44-like_dom"/>
</dbReference>
<evidence type="ECO:0000313" key="6">
    <source>
        <dbReference type="Proteomes" id="UP000262004"/>
    </source>
</evidence>
<name>A0A2Z6DVA7_HYDTE</name>
<gene>
    <name evidence="5" type="ORF">HPTL_0092</name>
</gene>
<keyword evidence="3" id="KW-0732">Signal</keyword>
<evidence type="ECO:0000256" key="3">
    <source>
        <dbReference type="SAM" id="SignalP"/>
    </source>
</evidence>
<organism evidence="5 6">
    <name type="scientific">Hydrogenophilus thermoluteolus</name>
    <name type="common">Pseudomonas hydrogenothermophila</name>
    <dbReference type="NCBI Taxonomy" id="297"/>
    <lineage>
        <taxon>Bacteria</taxon>
        <taxon>Pseudomonadati</taxon>
        <taxon>Pseudomonadota</taxon>
        <taxon>Hydrogenophilia</taxon>
        <taxon>Hydrogenophilales</taxon>
        <taxon>Hydrogenophilaceae</taxon>
        <taxon>Hydrogenophilus</taxon>
    </lineage>
</organism>
<feature type="domain" description="Tim44-like" evidence="4">
    <location>
        <begin position="162"/>
        <end position="296"/>
    </location>
</feature>
<feature type="region of interest" description="Disordered" evidence="1">
    <location>
        <begin position="132"/>
        <end position="173"/>
    </location>
</feature>
<keyword evidence="2" id="KW-1133">Transmembrane helix</keyword>
<dbReference type="OrthoDB" id="5298777at2"/>
<feature type="chain" id="PRO_5016403911" evidence="3">
    <location>
        <begin position="20"/>
        <end position="297"/>
    </location>
</feature>
<dbReference type="Pfam" id="PF04280">
    <property type="entry name" value="Tim44"/>
    <property type="match status" value="1"/>
</dbReference>
<dbReference type="InterPro" id="IPR032710">
    <property type="entry name" value="NTF2-like_dom_sf"/>
</dbReference>
<feature type="transmembrane region" description="Helical" evidence="2">
    <location>
        <begin position="104"/>
        <end position="121"/>
    </location>
</feature>
<feature type="compositionally biased region" description="Low complexity" evidence="1">
    <location>
        <begin position="64"/>
        <end position="77"/>
    </location>
</feature>
<reference evidence="5 6" key="1">
    <citation type="submission" date="2018-04" db="EMBL/GenBank/DDBJ databases">
        <title>Complete genome sequence of Hydrogenophilus thermoluteolus TH-1.</title>
        <authorList>
            <person name="Arai H."/>
        </authorList>
    </citation>
    <scope>NUCLEOTIDE SEQUENCE [LARGE SCALE GENOMIC DNA]</scope>
    <source>
        <strain evidence="5 6">TH-1</strain>
    </source>
</reference>
<dbReference type="SMART" id="SM00978">
    <property type="entry name" value="Tim44"/>
    <property type="match status" value="1"/>
</dbReference>
<dbReference type="Proteomes" id="UP000262004">
    <property type="component" value="Chromosome"/>
</dbReference>
<dbReference type="PANTHER" id="PTHR41542:SF1">
    <property type="entry name" value="BLL5807 PROTEIN"/>
    <property type="match status" value="1"/>
</dbReference>
<evidence type="ECO:0000259" key="4">
    <source>
        <dbReference type="SMART" id="SM00978"/>
    </source>
</evidence>
<dbReference type="PANTHER" id="PTHR41542">
    <property type="entry name" value="BLL5807 PROTEIN"/>
    <property type="match status" value="1"/>
</dbReference>
<evidence type="ECO:0000313" key="5">
    <source>
        <dbReference type="EMBL" id="BBD76362.1"/>
    </source>
</evidence>
<keyword evidence="2" id="KW-0472">Membrane</keyword>
<feature type="region of interest" description="Disordered" evidence="1">
    <location>
        <begin position="41"/>
        <end position="77"/>
    </location>
</feature>
<sequence>MTYAHRMARLVLTAFVACATLFLTAWPDDAEARRLGGGRSFGIQRQITPPPRPAQIAPAPKPATPGATPQTTPRRSSWLGPLGGLAAGLGLAWLFSSLGLSDEFGSLLLIALFAGGLFWLFRRWQSPQMRPAETAAGASPQATWRTADRNPWPSNSWPSAAAGHAAQAAGDADTTNPLRAQLDEVAFLQEAKRQFVALQAAHDAQDWAAIARLVTPQLLAELQANPTWEPSQQTDVVQLSAELLDLTDEGDHYLATVRFSGLIRETPSTPPASFAELWHLVKPKSGGGWKVAGIQPA</sequence>
<feature type="compositionally biased region" description="Pro residues" evidence="1">
    <location>
        <begin position="48"/>
        <end position="63"/>
    </location>
</feature>
<accession>A0A2Z6DVA7</accession>
<proteinExistence type="predicted"/>